<dbReference type="EMBL" id="JAHKRT010000007">
    <property type="protein sequence ID" value="MBU3078875.1"/>
    <property type="molecule type" value="Genomic_DNA"/>
</dbReference>
<feature type="domain" description="Rod shape-determining protein MreC beta-barrel core" evidence="3">
    <location>
        <begin position="136"/>
        <end position="274"/>
    </location>
</feature>
<comment type="caution">
    <text evidence="4">The sequence shown here is derived from an EMBL/GenBank/DDBJ whole genome shotgun (WGS) entry which is preliminary data.</text>
</comment>
<accession>A0ABS6BKQ5</accession>
<keyword evidence="1" id="KW-0133">Cell shape</keyword>
<dbReference type="PIRSF" id="PIRSF038471">
    <property type="entry name" value="MreC"/>
    <property type="match status" value="1"/>
</dbReference>
<proteinExistence type="inferred from homology"/>
<comment type="similarity">
    <text evidence="1">Belongs to the MreC family.</text>
</comment>
<sequence>MAPPSNRRPGFSRRAQYGLFIGYVVAVAGIVVGLGLILVARFDPPGFALLRAGVLDLTAPISAAGRSGVRSLGDVFDGIGDYLDAGTQNGVLRAELVATRQQLVQAQIDSAENRRLRRLTRLIERSPERVASTRILGSTASDIRRMATIGAGRSDGVRPGMPVRSSEGVVGRVYEAGQLASRVMLLTDGGSVVPVRRLRDGAPALAAGRGDGMVELRPLSAGANPFQPGDIAVTSGIGGVFPPNVPVALVTERREDVAIARPLADPARLDFVIVERPFAPPPPANQASRAEPTLAQ</sequence>
<dbReference type="PANTHER" id="PTHR34138">
    <property type="entry name" value="CELL SHAPE-DETERMINING PROTEIN MREC"/>
    <property type="match status" value="1"/>
</dbReference>
<keyword evidence="2" id="KW-1133">Transmembrane helix</keyword>
<comment type="function">
    <text evidence="1">Involved in formation and maintenance of cell shape.</text>
</comment>
<dbReference type="Proteomes" id="UP000776276">
    <property type="component" value="Unassembled WGS sequence"/>
</dbReference>
<keyword evidence="5" id="KW-1185">Reference proteome</keyword>
<dbReference type="InterPro" id="IPR007221">
    <property type="entry name" value="MreC"/>
</dbReference>
<name>A0ABS6BKQ5_9SPHN</name>
<reference evidence="4 5" key="1">
    <citation type="submission" date="2021-06" db="EMBL/GenBank/DDBJ databases">
        <title>Sphingomonas sp. XMGL2, whole genome shotgun sequencing project.</title>
        <authorList>
            <person name="Zhao G."/>
            <person name="Shen L."/>
        </authorList>
    </citation>
    <scope>NUCLEOTIDE SEQUENCE [LARGE SCALE GENOMIC DNA]</scope>
    <source>
        <strain evidence="4 5">XMGL2</strain>
    </source>
</reference>
<evidence type="ECO:0000313" key="5">
    <source>
        <dbReference type="Proteomes" id="UP000776276"/>
    </source>
</evidence>
<evidence type="ECO:0000256" key="2">
    <source>
        <dbReference type="SAM" id="Phobius"/>
    </source>
</evidence>
<keyword evidence="2" id="KW-0472">Membrane</keyword>
<dbReference type="PANTHER" id="PTHR34138:SF1">
    <property type="entry name" value="CELL SHAPE-DETERMINING PROTEIN MREC"/>
    <property type="match status" value="1"/>
</dbReference>
<dbReference type="RefSeq" id="WP_216325902.1">
    <property type="nucleotide sequence ID" value="NZ_JAHKRT010000007.1"/>
</dbReference>
<feature type="transmembrane region" description="Helical" evidence="2">
    <location>
        <begin position="20"/>
        <end position="42"/>
    </location>
</feature>
<organism evidence="4 5">
    <name type="scientific">Sphingomonas quercus</name>
    <dbReference type="NCBI Taxonomy" id="2842451"/>
    <lineage>
        <taxon>Bacteria</taxon>
        <taxon>Pseudomonadati</taxon>
        <taxon>Pseudomonadota</taxon>
        <taxon>Alphaproteobacteria</taxon>
        <taxon>Sphingomonadales</taxon>
        <taxon>Sphingomonadaceae</taxon>
        <taxon>Sphingomonas</taxon>
    </lineage>
</organism>
<evidence type="ECO:0000313" key="4">
    <source>
        <dbReference type="EMBL" id="MBU3078875.1"/>
    </source>
</evidence>
<evidence type="ECO:0000259" key="3">
    <source>
        <dbReference type="Pfam" id="PF04085"/>
    </source>
</evidence>
<keyword evidence="2" id="KW-0812">Transmembrane</keyword>
<evidence type="ECO:0000256" key="1">
    <source>
        <dbReference type="PIRNR" id="PIRNR038471"/>
    </source>
</evidence>
<dbReference type="InterPro" id="IPR055342">
    <property type="entry name" value="MreC_beta-barrel_core"/>
</dbReference>
<dbReference type="NCBIfam" id="NF010513">
    <property type="entry name" value="PRK13922.12-3"/>
    <property type="match status" value="1"/>
</dbReference>
<dbReference type="Pfam" id="PF04085">
    <property type="entry name" value="MreC"/>
    <property type="match status" value="1"/>
</dbReference>
<gene>
    <name evidence="4" type="primary">mreC</name>
    <name evidence="4" type="ORF">KOF26_13475</name>
</gene>
<protein>
    <recommendedName>
        <fullName evidence="1">Cell shape-determining protein MreC</fullName>
    </recommendedName>
    <alternativeName>
        <fullName evidence="1">Cell shape protein MreC</fullName>
    </alternativeName>
</protein>